<feature type="domain" description="AMP-dependent synthetase/ligase" evidence="3">
    <location>
        <begin position="4"/>
        <end position="350"/>
    </location>
</feature>
<dbReference type="InterPro" id="IPR045851">
    <property type="entry name" value="AMP-bd_C_sf"/>
</dbReference>
<proteinExistence type="inferred from homology"/>
<dbReference type="PANTHER" id="PTHR43201">
    <property type="entry name" value="ACYL-COA SYNTHETASE"/>
    <property type="match status" value="1"/>
</dbReference>
<dbReference type="Pfam" id="PF13193">
    <property type="entry name" value="AMP-binding_C"/>
    <property type="match status" value="1"/>
</dbReference>
<dbReference type="Proteomes" id="UP000249688">
    <property type="component" value="Unassembled WGS sequence"/>
</dbReference>
<dbReference type="Gene3D" id="3.40.50.12780">
    <property type="entry name" value="N-terminal domain of ligase-like"/>
    <property type="match status" value="1"/>
</dbReference>
<dbReference type="EMBL" id="QKYU01000013">
    <property type="protein sequence ID" value="PZW44942.1"/>
    <property type="molecule type" value="Genomic_DNA"/>
</dbReference>
<dbReference type="GO" id="GO:0006631">
    <property type="term" value="P:fatty acid metabolic process"/>
    <property type="evidence" value="ECO:0007669"/>
    <property type="project" value="TreeGrafter"/>
</dbReference>
<dbReference type="PANTHER" id="PTHR43201:SF5">
    <property type="entry name" value="MEDIUM-CHAIN ACYL-COA LIGASE ACSF2, MITOCHONDRIAL"/>
    <property type="match status" value="1"/>
</dbReference>
<evidence type="ECO:0000259" key="3">
    <source>
        <dbReference type="Pfam" id="PF00501"/>
    </source>
</evidence>
<dbReference type="SUPFAM" id="SSF56801">
    <property type="entry name" value="Acetyl-CoA synthetase-like"/>
    <property type="match status" value="1"/>
</dbReference>
<evidence type="ECO:0000256" key="2">
    <source>
        <dbReference type="ARBA" id="ARBA00022598"/>
    </source>
</evidence>
<dbReference type="InterPro" id="IPR042099">
    <property type="entry name" value="ANL_N_sf"/>
</dbReference>
<dbReference type="Pfam" id="PF00501">
    <property type="entry name" value="AMP-binding"/>
    <property type="match status" value="1"/>
</dbReference>
<dbReference type="InterPro" id="IPR000873">
    <property type="entry name" value="AMP-dep_synth/lig_dom"/>
</dbReference>
<evidence type="ECO:0000313" key="5">
    <source>
        <dbReference type="EMBL" id="PZW44942.1"/>
    </source>
</evidence>
<accession>A0A2W7IH31</accession>
<evidence type="ECO:0000259" key="4">
    <source>
        <dbReference type="Pfam" id="PF13193"/>
    </source>
</evidence>
<name>A0A2W7IH31_9PROT</name>
<dbReference type="CDD" id="cd04433">
    <property type="entry name" value="AFD_class_I"/>
    <property type="match status" value="1"/>
</dbReference>
<dbReference type="AlphaFoldDB" id="A0A2W7IH31"/>
<gene>
    <name evidence="5" type="ORF">C8P66_113109</name>
</gene>
<dbReference type="InterPro" id="IPR025110">
    <property type="entry name" value="AMP-bd_C"/>
</dbReference>
<comment type="similarity">
    <text evidence="1">Belongs to the ATP-dependent AMP-binding enzyme family.</text>
</comment>
<comment type="caution">
    <text evidence="5">The sequence shown here is derived from an EMBL/GenBank/DDBJ whole genome shotgun (WGS) entry which is preliminary data.</text>
</comment>
<dbReference type="GO" id="GO:0031956">
    <property type="term" value="F:medium-chain fatty acid-CoA ligase activity"/>
    <property type="evidence" value="ECO:0007669"/>
    <property type="project" value="TreeGrafter"/>
</dbReference>
<protein>
    <submittedName>
        <fullName evidence="5">Fatty-acyl-CoA synthase</fullName>
    </submittedName>
</protein>
<keyword evidence="2" id="KW-0436">Ligase</keyword>
<reference evidence="5 6" key="1">
    <citation type="submission" date="2018-06" db="EMBL/GenBank/DDBJ databases">
        <title>Genomic Encyclopedia of Archaeal and Bacterial Type Strains, Phase II (KMG-II): from individual species to whole genera.</title>
        <authorList>
            <person name="Goeker M."/>
        </authorList>
    </citation>
    <scope>NUCLEOTIDE SEQUENCE [LARGE SCALE GENOMIC DNA]</scope>
    <source>
        <strain evidence="5 6">DSM 24525</strain>
    </source>
</reference>
<evidence type="ECO:0000256" key="1">
    <source>
        <dbReference type="ARBA" id="ARBA00006432"/>
    </source>
</evidence>
<organism evidence="5 6">
    <name type="scientific">Humitalea rosea</name>
    <dbReference type="NCBI Taxonomy" id="990373"/>
    <lineage>
        <taxon>Bacteria</taxon>
        <taxon>Pseudomonadati</taxon>
        <taxon>Pseudomonadota</taxon>
        <taxon>Alphaproteobacteria</taxon>
        <taxon>Acetobacterales</taxon>
        <taxon>Roseomonadaceae</taxon>
        <taxon>Humitalea</taxon>
    </lineage>
</organism>
<sequence>MAYGGAALTWAAFAAASRRIAQGLAAAGIGPGDRVAIWLSNRPEYLIALFACARLGVTVVHINTRFRAPEVQALLDRTRPSALLTAPPLMALLPEILADARGPLRFVIGLDAGGVTEVGGLPVMAWAALDAAPERLANDATAETACLTFTTSGTTSGPKLVLHTQGSIATHARDVAAATGTDGEGAALLSVVPLCGTFGLAFAMAGVAGGALIVTMERFDAEAADAAIRAHGISHLIGSDDMFLRIAAVAGERAYAPFRFSGFASFSPGADRVMEVCGGLNMAPRGIYGSSEMQALFAQQDAADPIRARIGGGTPVSKRAEVRARDLETGILAAHGELEFRSPSMFSGYLNNPEATAKAMTADGFYRSGDLGRVHHGHSFDFETRIGDALRLGGFLVNPEEIEVFLKRQAGVVEAQVVGARGGTVAVAFVQGDAPDPEALRAACVASLARFKVPAAILALEAFPVTDSPNGVKIQRARLREMADAALAETV</sequence>
<evidence type="ECO:0000313" key="6">
    <source>
        <dbReference type="Proteomes" id="UP000249688"/>
    </source>
</evidence>
<keyword evidence="6" id="KW-1185">Reference proteome</keyword>
<dbReference type="Gene3D" id="3.30.300.30">
    <property type="match status" value="1"/>
</dbReference>
<feature type="domain" description="AMP-binding enzyme C-terminal" evidence="4">
    <location>
        <begin position="401"/>
        <end position="468"/>
    </location>
</feature>